<feature type="region of interest" description="Disordered" evidence="1">
    <location>
        <begin position="1"/>
        <end position="20"/>
    </location>
</feature>
<dbReference type="InterPro" id="IPR027417">
    <property type="entry name" value="P-loop_NTPase"/>
</dbReference>
<reference evidence="2" key="1">
    <citation type="submission" date="2023-06" db="EMBL/GenBank/DDBJ databases">
        <title>Genome-scale phylogeny and comparative genomics of the fungal order Sordariales.</title>
        <authorList>
            <consortium name="Lawrence Berkeley National Laboratory"/>
            <person name="Hensen N."/>
            <person name="Bonometti L."/>
            <person name="Westerberg I."/>
            <person name="Brannstrom I.O."/>
            <person name="Guillou S."/>
            <person name="Cros-Aarteil S."/>
            <person name="Calhoun S."/>
            <person name="Haridas S."/>
            <person name="Kuo A."/>
            <person name="Mondo S."/>
            <person name="Pangilinan J."/>
            <person name="Riley R."/>
            <person name="Labutti K."/>
            <person name="Andreopoulos B."/>
            <person name="Lipzen A."/>
            <person name="Chen C."/>
            <person name="Yanf M."/>
            <person name="Daum C."/>
            <person name="Ng V."/>
            <person name="Clum A."/>
            <person name="Steindorff A."/>
            <person name="Ohm R."/>
            <person name="Martin F."/>
            <person name="Silar P."/>
            <person name="Natvig D."/>
            <person name="Lalanne C."/>
            <person name="Gautier V."/>
            <person name="Ament-Velasquez S.L."/>
            <person name="Kruys A."/>
            <person name="Hutchinson M.I."/>
            <person name="Powell A.J."/>
            <person name="Barry K."/>
            <person name="Miller A.N."/>
            <person name="Grigoriev I.V."/>
            <person name="Debuchy R."/>
            <person name="Gladieux P."/>
            <person name="Thoren M.H."/>
            <person name="Johannesson H."/>
        </authorList>
    </citation>
    <scope>NUCLEOTIDE SEQUENCE</scope>
    <source>
        <strain evidence="2">SMH4607-1</strain>
    </source>
</reference>
<dbReference type="Proteomes" id="UP001172102">
    <property type="component" value="Unassembled WGS sequence"/>
</dbReference>
<evidence type="ECO:0000313" key="3">
    <source>
        <dbReference type="Proteomes" id="UP001172102"/>
    </source>
</evidence>
<protein>
    <submittedName>
        <fullName evidence="2">Uncharacterized protein</fullName>
    </submittedName>
</protein>
<feature type="region of interest" description="Disordered" evidence="1">
    <location>
        <begin position="165"/>
        <end position="236"/>
    </location>
</feature>
<comment type="caution">
    <text evidence="2">The sequence shown here is derived from an EMBL/GenBank/DDBJ whole genome shotgun (WGS) entry which is preliminary data.</text>
</comment>
<dbReference type="AlphaFoldDB" id="A0AA40B901"/>
<feature type="compositionally biased region" description="Polar residues" evidence="1">
    <location>
        <begin position="294"/>
        <end position="304"/>
    </location>
</feature>
<gene>
    <name evidence="2" type="ORF">B0H67DRAFT_476525</name>
</gene>
<dbReference type="EMBL" id="JAUKUA010000001">
    <property type="protein sequence ID" value="KAK0729883.1"/>
    <property type="molecule type" value="Genomic_DNA"/>
</dbReference>
<feature type="compositionally biased region" description="Basic and acidic residues" evidence="1">
    <location>
        <begin position="213"/>
        <end position="227"/>
    </location>
</feature>
<feature type="region of interest" description="Disordered" evidence="1">
    <location>
        <begin position="294"/>
        <end position="329"/>
    </location>
</feature>
<proteinExistence type="predicted"/>
<name>A0AA40B901_9PEZI</name>
<dbReference type="Gene3D" id="3.40.50.300">
    <property type="entry name" value="P-loop containing nucleotide triphosphate hydrolases"/>
    <property type="match status" value="1"/>
</dbReference>
<sequence length="445" mass="49095">MDIQFPSVSANQEPPRLALNPLPASTLLDQELDRKSELKRRGNILTGCGEIDDYVLLGGFERGCVVGVSAEEDDIGMLMGLQTIAHLLTINGNDGTEPRAMIITTLPASVLLPKLRAVLVSQVAILQDAPHDIQARIKKYLEKISIARVFDIEGLWEVLRELDKAESQPDREAAHDVPNNPREKDATEMTDGGLKSDTLLQDHTPDQPPTNRPAEKTLPDKAEDWRPTSHIPSPLPDLILITHTSTLLKALFTGRDKPTAHDTILHLSTHLHHLTRSPSHGGPLIMLLNSTTCSSTPEPINESNKPAPAYDPASRPRKQPHPTLRSIFSPPLGAITPTRTLVSDRSHHKPSFGLVFAQLLDLHLLCTRVPQTRADVSGLVLPVSVARDGKDVRFRWVVQVLLDEVGAYRMGGGGWERREREQRWAAVDVEEGRVVDMRRTGGDVP</sequence>
<organism evidence="2 3">
    <name type="scientific">Lasiosphaeris hirsuta</name>
    <dbReference type="NCBI Taxonomy" id="260670"/>
    <lineage>
        <taxon>Eukaryota</taxon>
        <taxon>Fungi</taxon>
        <taxon>Dikarya</taxon>
        <taxon>Ascomycota</taxon>
        <taxon>Pezizomycotina</taxon>
        <taxon>Sordariomycetes</taxon>
        <taxon>Sordariomycetidae</taxon>
        <taxon>Sordariales</taxon>
        <taxon>Lasiosphaeriaceae</taxon>
        <taxon>Lasiosphaeris</taxon>
    </lineage>
</organism>
<evidence type="ECO:0000256" key="1">
    <source>
        <dbReference type="SAM" id="MobiDB-lite"/>
    </source>
</evidence>
<feature type="compositionally biased region" description="Polar residues" evidence="1">
    <location>
        <begin position="1"/>
        <end position="12"/>
    </location>
</feature>
<keyword evidence="3" id="KW-1185">Reference proteome</keyword>
<evidence type="ECO:0000313" key="2">
    <source>
        <dbReference type="EMBL" id="KAK0729883.1"/>
    </source>
</evidence>
<accession>A0AA40B901</accession>
<feature type="compositionally biased region" description="Basic and acidic residues" evidence="1">
    <location>
        <begin position="165"/>
        <end position="187"/>
    </location>
</feature>